<dbReference type="InterPro" id="IPR036895">
    <property type="entry name" value="Uracil-DNA_glycosylase-like_sf"/>
</dbReference>
<keyword evidence="5" id="KW-0408">Iron</keyword>
<keyword evidence="2" id="KW-0479">Metal-binding</keyword>
<organism evidence="10 11">
    <name type="scientific">Halorubrum glutamatedens</name>
    <dbReference type="NCBI Taxonomy" id="2707018"/>
    <lineage>
        <taxon>Archaea</taxon>
        <taxon>Methanobacteriati</taxon>
        <taxon>Methanobacteriota</taxon>
        <taxon>Stenosarchaea group</taxon>
        <taxon>Halobacteria</taxon>
        <taxon>Halobacteriales</taxon>
        <taxon>Haloferacaceae</taxon>
        <taxon>Halorubrum</taxon>
    </lineage>
</organism>
<evidence type="ECO:0000313" key="11">
    <source>
        <dbReference type="Proteomes" id="UP001596145"/>
    </source>
</evidence>
<evidence type="ECO:0000256" key="1">
    <source>
        <dbReference type="ARBA" id="ARBA00022485"/>
    </source>
</evidence>
<accession>A0ABD5QV36</accession>
<dbReference type="GO" id="GO:0046872">
    <property type="term" value="F:metal ion binding"/>
    <property type="evidence" value="ECO:0007669"/>
    <property type="project" value="UniProtKB-KW"/>
</dbReference>
<dbReference type="InterPro" id="IPR051536">
    <property type="entry name" value="UDG_Type-4/5"/>
</dbReference>
<feature type="compositionally biased region" description="Acidic residues" evidence="8">
    <location>
        <begin position="85"/>
        <end position="95"/>
    </location>
</feature>
<evidence type="ECO:0000259" key="9">
    <source>
        <dbReference type="Pfam" id="PF03167"/>
    </source>
</evidence>
<evidence type="ECO:0000256" key="3">
    <source>
        <dbReference type="ARBA" id="ARBA00022763"/>
    </source>
</evidence>
<dbReference type="AlphaFoldDB" id="A0ABD5QV36"/>
<reference evidence="10 11" key="1">
    <citation type="journal article" date="2019" name="Int. J. Syst. Evol. Microbiol.">
        <title>The Global Catalogue of Microorganisms (GCM) 10K type strain sequencing project: providing services to taxonomists for standard genome sequencing and annotation.</title>
        <authorList>
            <consortium name="The Broad Institute Genomics Platform"/>
            <consortium name="The Broad Institute Genome Sequencing Center for Infectious Disease"/>
            <person name="Wu L."/>
            <person name="Ma J."/>
        </authorList>
    </citation>
    <scope>NUCLEOTIDE SEQUENCE [LARGE SCALE GENOMIC DNA]</scope>
    <source>
        <strain evidence="10 11">CGMCC 1.16026</strain>
    </source>
</reference>
<dbReference type="GO" id="GO:0097506">
    <property type="term" value="F:deaminated base DNA N-glycosylase activity"/>
    <property type="evidence" value="ECO:0007669"/>
    <property type="project" value="UniProtKB-ARBA"/>
</dbReference>
<dbReference type="GO" id="GO:0006281">
    <property type="term" value="P:DNA repair"/>
    <property type="evidence" value="ECO:0007669"/>
    <property type="project" value="UniProtKB-KW"/>
</dbReference>
<name>A0ABD5QV36_9EURY</name>
<keyword evidence="7" id="KW-0234">DNA repair</keyword>
<evidence type="ECO:0000256" key="7">
    <source>
        <dbReference type="ARBA" id="ARBA00023204"/>
    </source>
</evidence>
<dbReference type="PANTHER" id="PTHR33693">
    <property type="entry name" value="TYPE-5 URACIL-DNA GLYCOSYLASE"/>
    <property type="match status" value="1"/>
</dbReference>
<evidence type="ECO:0000256" key="2">
    <source>
        <dbReference type="ARBA" id="ARBA00022723"/>
    </source>
</evidence>
<keyword evidence="4" id="KW-0378">Hydrolase</keyword>
<dbReference type="RefSeq" id="WP_122105124.1">
    <property type="nucleotide sequence ID" value="NZ_JBHSKV010000018.1"/>
</dbReference>
<gene>
    <name evidence="10" type="ORF">ACFPJA_14640</name>
</gene>
<keyword evidence="3" id="KW-0227">DNA damage</keyword>
<evidence type="ECO:0000256" key="8">
    <source>
        <dbReference type="SAM" id="MobiDB-lite"/>
    </source>
</evidence>
<feature type="domain" description="Uracil-DNA glycosylase-like" evidence="9">
    <location>
        <begin position="23"/>
        <end position="190"/>
    </location>
</feature>
<sequence length="231" mass="25538">MQNVTDRTRNPFGMRPDCPSFVPGYGDANADFHVIGDHPGVHGGVEEGIPFTGEPWSSAFLGALTDGDLLATIGEDDGGDRRVEDEDVGESEDRDSDPIVTNRTFLSYLHMCLPDGEPTPTSYDDMERYFDAELRAIAAHVLLPVGARATDHVLRQYTARAWKTEVDMDALHGEELLGSGWLVLPIKEPAAWDDGDADELIEALRRLQSTDFRRESDLGRFMAGSDPYLVR</sequence>
<proteinExistence type="predicted"/>
<dbReference type="GO" id="GO:0051539">
    <property type="term" value="F:4 iron, 4 sulfur cluster binding"/>
    <property type="evidence" value="ECO:0007669"/>
    <property type="project" value="UniProtKB-KW"/>
</dbReference>
<dbReference type="PANTHER" id="PTHR33693:SF1">
    <property type="entry name" value="TYPE-4 URACIL-DNA GLYCOSYLASE"/>
    <property type="match status" value="1"/>
</dbReference>
<evidence type="ECO:0000256" key="4">
    <source>
        <dbReference type="ARBA" id="ARBA00022801"/>
    </source>
</evidence>
<dbReference type="EMBL" id="JBHSKV010000018">
    <property type="protein sequence ID" value="MFC5135949.1"/>
    <property type="molecule type" value="Genomic_DNA"/>
</dbReference>
<evidence type="ECO:0000313" key="10">
    <source>
        <dbReference type="EMBL" id="MFC5135949.1"/>
    </source>
</evidence>
<evidence type="ECO:0000256" key="5">
    <source>
        <dbReference type="ARBA" id="ARBA00023004"/>
    </source>
</evidence>
<feature type="region of interest" description="Disordered" evidence="8">
    <location>
        <begin position="72"/>
        <end position="97"/>
    </location>
</feature>
<keyword evidence="1" id="KW-0004">4Fe-4S</keyword>
<dbReference type="InterPro" id="IPR005122">
    <property type="entry name" value="Uracil-DNA_glycosylase-like"/>
</dbReference>
<dbReference type="Proteomes" id="UP001596145">
    <property type="component" value="Unassembled WGS sequence"/>
</dbReference>
<dbReference type="Pfam" id="PF03167">
    <property type="entry name" value="UDG"/>
    <property type="match status" value="1"/>
</dbReference>
<protein>
    <submittedName>
        <fullName evidence="10">Uracil-DNA glycosylase family protein</fullName>
    </submittedName>
</protein>
<dbReference type="SUPFAM" id="SSF52141">
    <property type="entry name" value="Uracil-DNA glycosylase-like"/>
    <property type="match status" value="1"/>
</dbReference>
<evidence type="ECO:0000256" key="6">
    <source>
        <dbReference type="ARBA" id="ARBA00023014"/>
    </source>
</evidence>
<comment type="caution">
    <text evidence="10">The sequence shown here is derived from an EMBL/GenBank/DDBJ whole genome shotgun (WGS) entry which is preliminary data.</text>
</comment>
<keyword evidence="6" id="KW-0411">Iron-sulfur</keyword>
<keyword evidence="11" id="KW-1185">Reference proteome</keyword>
<dbReference type="Gene3D" id="3.40.470.10">
    <property type="entry name" value="Uracil-DNA glycosylase-like domain"/>
    <property type="match status" value="1"/>
</dbReference>